<dbReference type="AlphaFoldDB" id="A0A3G9IQ02"/>
<sequence length="86" mass="10206">MEVNKIKECITQRYPKWNVYIEPSGRSVWVSMNDGGINFFEVEVREEGVGITRRREVEEIDFSGHDEAFKDLEETFIYIDKNLIMK</sequence>
<dbReference type="EMBL" id="AP019308">
    <property type="protein sequence ID" value="BBH20446.1"/>
    <property type="molecule type" value="Genomic_DNA"/>
</dbReference>
<organism evidence="1 2">
    <name type="scientific">Paenibacillus baekrokdamisoli</name>
    <dbReference type="NCBI Taxonomy" id="1712516"/>
    <lineage>
        <taxon>Bacteria</taxon>
        <taxon>Bacillati</taxon>
        <taxon>Bacillota</taxon>
        <taxon>Bacilli</taxon>
        <taxon>Bacillales</taxon>
        <taxon>Paenibacillaceae</taxon>
        <taxon>Paenibacillus</taxon>
    </lineage>
</organism>
<proteinExistence type="predicted"/>
<name>A0A3G9IQ02_9BACL</name>
<dbReference type="RefSeq" id="WP_221226938.1">
    <property type="nucleotide sequence ID" value="NZ_JACHXC010000038.1"/>
</dbReference>
<gene>
    <name evidence="1" type="ORF">Back11_17910</name>
</gene>
<dbReference type="Proteomes" id="UP000275368">
    <property type="component" value="Chromosome"/>
</dbReference>
<reference evidence="1 2" key="1">
    <citation type="submission" date="2018-11" db="EMBL/GenBank/DDBJ databases">
        <title>Complete genome sequence of Paenibacillus baekrokdamisoli strain KCTC 33723.</title>
        <authorList>
            <person name="Kang S.W."/>
            <person name="Lee K.C."/>
            <person name="Kim K.K."/>
            <person name="Kim J.S."/>
            <person name="Kim D.S."/>
            <person name="Ko S.H."/>
            <person name="Yang S.H."/>
            <person name="Lee J.S."/>
        </authorList>
    </citation>
    <scope>NUCLEOTIDE SEQUENCE [LARGE SCALE GENOMIC DNA]</scope>
    <source>
        <strain evidence="1 2">KCTC 33723</strain>
    </source>
</reference>
<dbReference type="KEGG" id="pbk:Back11_17910"/>
<protein>
    <submittedName>
        <fullName evidence="1">Uncharacterized protein</fullName>
    </submittedName>
</protein>
<accession>A0A3G9IQ02</accession>
<evidence type="ECO:0000313" key="2">
    <source>
        <dbReference type="Proteomes" id="UP000275368"/>
    </source>
</evidence>
<keyword evidence="2" id="KW-1185">Reference proteome</keyword>
<evidence type="ECO:0000313" key="1">
    <source>
        <dbReference type="EMBL" id="BBH20446.1"/>
    </source>
</evidence>